<evidence type="ECO:0000313" key="10">
    <source>
        <dbReference type="EMBL" id="PPK72630.1"/>
    </source>
</evidence>
<organism evidence="10 11">
    <name type="scientific">Methylobacter tundripaludum</name>
    <dbReference type="NCBI Taxonomy" id="173365"/>
    <lineage>
        <taxon>Bacteria</taxon>
        <taxon>Pseudomonadati</taxon>
        <taxon>Pseudomonadota</taxon>
        <taxon>Gammaproteobacteria</taxon>
        <taxon>Methylococcales</taxon>
        <taxon>Methylococcaceae</taxon>
        <taxon>Methylobacter</taxon>
    </lineage>
</organism>
<keyword evidence="6 8" id="KW-1133">Transmembrane helix</keyword>
<dbReference type="InterPro" id="IPR051449">
    <property type="entry name" value="ABC-2_transporter_component"/>
</dbReference>
<feature type="transmembrane region" description="Helical" evidence="8">
    <location>
        <begin position="21"/>
        <end position="42"/>
    </location>
</feature>
<proteinExistence type="inferred from homology"/>
<evidence type="ECO:0000256" key="7">
    <source>
        <dbReference type="ARBA" id="ARBA00023136"/>
    </source>
</evidence>
<evidence type="ECO:0000259" key="9">
    <source>
        <dbReference type="PROSITE" id="PS51012"/>
    </source>
</evidence>
<evidence type="ECO:0000256" key="4">
    <source>
        <dbReference type="ARBA" id="ARBA00022475"/>
    </source>
</evidence>
<feature type="transmembrane region" description="Helical" evidence="8">
    <location>
        <begin position="232"/>
        <end position="256"/>
    </location>
</feature>
<dbReference type="Proteomes" id="UP000238071">
    <property type="component" value="Unassembled WGS sequence"/>
</dbReference>
<dbReference type="Gene3D" id="3.40.1710.10">
    <property type="entry name" value="abc type-2 transporter like domain"/>
    <property type="match status" value="1"/>
</dbReference>
<evidence type="ECO:0000256" key="2">
    <source>
        <dbReference type="ARBA" id="ARBA00007783"/>
    </source>
</evidence>
<dbReference type="AlphaFoldDB" id="A0A2S6H5D1"/>
<evidence type="ECO:0000256" key="5">
    <source>
        <dbReference type="ARBA" id="ARBA00022692"/>
    </source>
</evidence>
<feature type="transmembrane region" description="Helical" evidence="8">
    <location>
        <begin position="268"/>
        <end position="292"/>
    </location>
</feature>
<protein>
    <submittedName>
        <fullName evidence="10">ABC-2 type transport system permease protein/ribosome-dependent ATPase</fullName>
    </submittedName>
</protein>
<keyword evidence="7 8" id="KW-0472">Membrane</keyword>
<comment type="caution">
    <text evidence="10">The sequence shown here is derived from an EMBL/GenBank/DDBJ whole genome shotgun (WGS) entry which is preliminary data.</text>
</comment>
<comment type="similarity">
    <text evidence="2">Belongs to the ABC-2 integral membrane protein family.</text>
</comment>
<evidence type="ECO:0000256" key="3">
    <source>
        <dbReference type="ARBA" id="ARBA00022448"/>
    </source>
</evidence>
<feature type="transmembrane region" description="Helical" evidence="8">
    <location>
        <begin position="187"/>
        <end position="211"/>
    </location>
</feature>
<dbReference type="EMBL" id="PTIY01000003">
    <property type="protein sequence ID" value="PPK72630.1"/>
    <property type="molecule type" value="Genomic_DNA"/>
</dbReference>
<dbReference type="PANTHER" id="PTHR30294:SF29">
    <property type="entry name" value="MULTIDRUG ABC TRANSPORTER PERMEASE YBHS-RELATED"/>
    <property type="match status" value="1"/>
</dbReference>
<feature type="domain" description="ABC transmembrane type-2" evidence="9">
    <location>
        <begin position="153"/>
        <end position="381"/>
    </location>
</feature>
<evidence type="ECO:0000256" key="6">
    <source>
        <dbReference type="ARBA" id="ARBA00022989"/>
    </source>
</evidence>
<dbReference type="GO" id="GO:0140359">
    <property type="term" value="F:ABC-type transporter activity"/>
    <property type="evidence" value="ECO:0007669"/>
    <property type="project" value="InterPro"/>
</dbReference>
<sequence>MNLSRVWAVAYKEWREVLRDRLFFTMAFVLPLCIFLVLGWGISFDVEKIPFAVLDQDRTAMSRDFLHRFIDSRYFNYKGDVRSEREFDALLAHSDIRFAIVIPPKFQERLLAGQSTSVQSLIDGVFPYRGQVTRSYVSGIIANFNRQSLAGYLTGARGLSQEQALSRVAPVLLEPRYLYNQALRSQWSMASGLMMLVLMVTPPFLTALGVVREKENGSIYNIYASTISRSEFILGKFLPYLLISCLNILVLWWVVMNVFGTPFKGDPLFYYAASVIYVICTAGVGLLVSLLVQTQVAAITLTMVISFVPAMLYSGLLVPIESMEPGTRFEAHLFPTLYYLRISWGSFLKGLGWAELWFEVAALMLYAVILWVVGYLNFHKRPRR</sequence>
<keyword evidence="3" id="KW-0813">Transport</keyword>
<dbReference type="RefSeq" id="WP_104422730.1">
    <property type="nucleotide sequence ID" value="NZ_PTIY01000003.1"/>
</dbReference>
<keyword evidence="4" id="KW-1003">Cell membrane</keyword>
<evidence type="ECO:0000313" key="11">
    <source>
        <dbReference type="Proteomes" id="UP000238071"/>
    </source>
</evidence>
<gene>
    <name evidence="10" type="ORF">B0F88_10363</name>
</gene>
<evidence type="ECO:0000256" key="8">
    <source>
        <dbReference type="SAM" id="Phobius"/>
    </source>
</evidence>
<dbReference type="InterPro" id="IPR047817">
    <property type="entry name" value="ABC2_TM_bact-type"/>
</dbReference>
<dbReference type="InterPro" id="IPR013525">
    <property type="entry name" value="ABC2_TM"/>
</dbReference>
<dbReference type="OrthoDB" id="9808686at2"/>
<dbReference type="Pfam" id="PF12698">
    <property type="entry name" value="ABC2_membrane_3"/>
    <property type="match status" value="1"/>
</dbReference>
<evidence type="ECO:0000256" key="1">
    <source>
        <dbReference type="ARBA" id="ARBA00004651"/>
    </source>
</evidence>
<reference evidence="10 11" key="1">
    <citation type="submission" date="2018-02" db="EMBL/GenBank/DDBJ databases">
        <title>Subsurface microbial communities from deep shales in Ohio and West Virginia, USA.</title>
        <authorList>
            <person name="Wrighton K."/>
        </authorList>
    </citation>
    <scope>NUCLEOTIDE SEQUENCE [LARGE SCALE GENOMIC DNA]</scope>
    <source>
        <strain evidence="10 11">OWC-G53F</strain>
    </source>
</reference>
<keyword evidence="5 8" id="KW-0812">Transmembrane</keyword>
<dbReference type="GO" id="GO:0005886">
    <property type="term" value="C:plasma membrane"/>
    <property type="evidence" value="ECO:0007669"/>
    <property type="project" value="UniProtKB-SubCell"/>
</dbReference>
<name>A0A2S6H5D1_9GAMM</name>
<accession>A0A2S6H5D1</accession>
<dbReference type="PROSITE" id="PS51012">
    <property type="entry name" value="ABC_TM2"/>
    <property type="match status" value="1"/>
</dbReference>
<dbReference type="PANTHER" id="PTHR30294">
    <property type="entry name" value="MEMBRANE COMPONENT OF ABC TRANSPORTER YHHJ-RELATED"/>
    <property type="match status" value="1"/>
</dbReference>
<feature type="transmembrane region" description="Helical" evidence="8">
    <location>
        <begin position="356"/>
        <end position="378"/>
    </location>
</feature>
<comment type="subcellular location">
    <subcellularLocation>
        <location evidence="1">Cell membrane</location>
        <topology evidence="1">Multi-pass membrane protein</topology>
    </subcellularLocation>
</comment>
<keyword evidence="11" id="KW-1185">Reference proteome</keyword>
<feature type="transmembrane region" description="Helical" evidence="8">
    <location>
        <begin position="299"/>
        <end position="320"/>
    </location>
</feature>